<comment type="caution">
    <text evidence="1">The sequence shown here is derived from an EMBL/GenBank/DDBJ whole genome shotgun (WGS) entry which is preliminary data.</text>
</comment>
<organism evidence="1">
    <name type="scientific">marine sediment metagenome</name>
    <dbReference type="NCBI Taxonomy" id="412755"/>
    <lineage>
        <taxon>unclassified sequences</taxon>
        <taxon>metagenomes</taxon>
        <taxon>ecological metagenomes</taxon>
    </lineage>
</organism>
<name>A0A0F9JVN5_9ZZZZ</name>
<reference evidence="1" key="1">
    <citation type="journal article" date="2015" name="Nature">
        <title>Complex archaea that bridge the gap between prokaryotes and eukaryotes.</title>
        <authorList>
            <person name="Spang A."/>
            <person name="Saw J.H."/>
            <person name="Jorgensen S.L."/>
            <person name="Zaremba-Niedzwiedzka K."/>
            <person name="Martijn J."/>
            <person name="Lind A.E."/>
            <person name="van Eijk R."/>
            <person name="Schleper C."/>
            <person name="Guy L."/>
            <person name="Ettema T.J."/>
        </authorList>
    </citation>
    <scope>NUCLEOTIDE SEQUENCE</scope>
</reference>
<proteinExistence type="predicted"/>
<protein>
    <recommendedName>
        <fullName evidence="2">DUF3221 domain-containing protein</fullName>
    </recommendedName>
</protein>
<dbReference type="AlphaFoldDB" id="A0A0F9JVN5"/>
<evidence type="ECO:0008006" key="2">
    <source>
        <dbReference type="Google" id="ProtNLM"/>
    </source>
</evidence>
<accession>A0A0F9JVN5</accession>
<sequence length="105" mass="11870">MKKLPILLVLLLTTTIVLIGCTTFEDYEWTARGFVQGISEPSTYYKGDEEVTIVSVTLTSRATPILVLVEDVKDLQKGRYYEILLVGVDTLAPLYSVYHIKELKE</sequence>
<dbReference type="EMBL" id="LAZR01009232">
    <property type="protein sequence ID" value="KKM73869.1"/>
    <property type="molecule type" value="Genomic_DNA"/>
</dbReference>
<dbReference type="PROSITE" id="PS51257">
    <property type="entry name" value="PROKAR_LIPOPROTEIN"/>
    <property type="match status" value="1"/>
</dbReference>
<evidence type="ECO:0000313" key="1">
    <source>
        <dbReference type="EMBL" id="KKM73869.1"/>
    </source>
</evidence>
<gene>
    <name evidence="1" type="ORF">LCGC14_1406070</name>
</gene>